<evidence type="ECO:0000313" key="2">
    <source>
        <dbReference type="EMBL" id="BAM14074.1"/>
    </source>
</evidence>
<name>I2FGD9_STRLA</name>
<protein>
    <submittedName>
        <fullName evidence="2">Putative cupin 2 domain-containing protein</fullName>
    </submittedName>
</protein>
<dbReference type="InterPro" id="IPR014710">
    <property type="entry name" value="RmlC-like_jellyroll"/>
</dbReference>
<dbReference type="PANTHER" id="PTHR36440:SF1">
    <property type="entry name" value="PUTATIVE (AFU_ORTHOLOGUE AFUA_8G07350)-RELATED"/>
    <property type="match status" value="1"/>
</dbReference>
<reference evidence="2" key="1">
    <citation type="journal article" date="2012" name="Antimicrob. Agents Chemother.">
        <title>Heme protein and hydroxyarginase necessary for biosynthesis of D-cycloserine.</title>
        <authorList>
            <person name="Kumagai T."/>
            <person name="Takagi K."/>
            <person name="Koyama Y."/>
            <person name="Matoba Y."/>
            <person name="Oda K."/>
            <person name="Noda M."/>
            <person name="Sugiyama M."/>
        </authorList>
    </citation>
    <scope>NUCLEOTIDE SEQUENCE</scope>
    <source>
        <strain evidence="2">ATCC 11924</strain>
    </source>
</reference>
<dbReference type="SUPFAM" id="SSF51182">
    <property type="entry name" value="RmlC-like cupins"/>
    <property type="match status" value="1"/>
</dbReference>
<proteinExistence type="predicted"/>
<dbReference type="Gene3D" id="2.60.120.10">
    <property type="entry name" value="Jelly Rolls"/>
    <property type="match status" value="1"/>
</dbReference>
<dbReference type="PANTHER" id="PTHR36440">
    <property type="entry name" value="PUTATIVE (AFU_ORTHOLOGUE AFUA_8G07350)-RELATED"/>
    <property type="match status" value="1"/>
</dbReference>
<dbReference type="EMBL" id="AB678406">
    <property type="protein sequence ID" value="BAM14074.1"/>
    <property type="molecule type" value="Genomic_DNA"/>
</dbReference>
<evidence type="ECO:0000259" key="1">
    <source>
        <dbReference type="Pfam" id="PF07883"/>
    </source>
</evidence>
<feature type="domain" description="Cupin type-2" evidence="1">
    <location>
        <begin position="51"/>
        <end position="111"/>
    </location>
</feature>
<accession>I2FGD9</accession>
<dbReference type="InterPro" id="IPR013096">
    <property type="entry name" value="Cupin_2"/>
</dbReference>
<dbReference type="InterPro" id="IPR011051">
    <property type="entry name" value="RmlC_Cupin_sf"/>
</dbReference>
<dbReference type="CDD" id="cd02215">
    <property type="entry name" value="cupin_QDO_N_C"/>
    <property type="match status" value="1"/>
</dbReference>
<dbReference type="Pfam" id="PF07883">
    <property type="entry name" value="Cupin_2"/>
    <property type="match status" value="1"/>
</dbReference>
<dbReference type="AlphaFoldDB" id="I2FGD9"/>
<dbReference type="InterPro" id="IPR053146">
    <property type="entry name" value="QDO-like"/>
</dbReference>
<organism evidence="2">
    <name type="scientific">Streptomyces lavendulae</name>
    <dbReference type="NCBI Taxonomy" id="1914"/>
    <lineage>
        <taxon>Bacteria</taxon>
        <taxon>Bacillati</taxon>
        <taxon>Actinomycetota</taxon>
        <taxon>Actinomycetes</taxon>
        <taxon>Kitasatosporales</taxon>
        <taxon>Streptomycetaceae</taxon>
        <taxon>Streptomyces</taxon>
    </lineage>
</organism>
<sequence>MSGPGGVTAPIALRRGEGEALWFLDFLAAVKGSAAQLNGASTVVEFLGRRGSGSPLHVHRKEDEWWYVLDGEMTFWVAGQAYHAAPGSFVYGPQDQPHTFQVTSPEARFLHVTEPGGFDGFLRALARPAPSLELPPHDVVLPALEHVRAIAAEFGIEVLGPPGIPATGPAIAPDRPQESL</sequence>